<dbReference type="RefSeq" id="WP_081314348.1">
    <property type="nucleotide sequence ID" value="NZ_AZXY01000001.1"/>
</dbReference>
<keyword evidence="3" id="KW-0732">Signal</keyword>
<dbReference type="Pfam" id="PF00497">
    <property type="entry name" value="SBP_bac_3"/>
    <property type="match status" value="1"/>
</dbReference>
<feature type="domain" description="Solute-binding protein family 3/N-terminal" evidence="5">
    <location>
        <begin position="85"/>
        <end position="307"/>
    </location>
</feature>
<dbReference type="EMBL" id="AZXY01000001">
    <property type="protein sequence ID" value="KSZ60455.1"/>
    <property type="molecule type" value="Genomic_DNA"/>
</dbReference>
<protein>
    <submittedName>
        <fullName evidence="6">ABC transporter substrate-binding protein</fullName>
    </submittedName>
</protein>
<evidence type="ECO:0000313" key="7">
    <source>
        <dbReference type="Proteomes" id="UP000053060"/>
    </source>
</evidence>
<dbReference type="PANTHER" id="PTHR30085">
    <property type="entry name" value="AMINO ACID ABC TRANSPORTER PERMEASE"/>
    <property type="match status" value="1"/>
</dbReference>
<dbReference type="PATRIC" id="fig|1441730.3.peg.675"/>
<dbReference type="GO" id="GO:0006865">
    <property type="term" value="P:amino acid transport"/>
    <property type="evidence" value="ECO:0007669"/>
    <property type="project" value="TreeGrafter"/>
</dbReference>
<dbReference type="CDD" id="cd13690">
    <property type="entry name" value="PBP2_GluB"/>
    <property type="match status" value="1"/>
</dbReference>
<keyword evidence="2" id="KW-0813">Transport</keyword>
<comment type="similarity">
    <text evidence="1">Belongs to the bacterial solute-binding protein 3 family.</text>
</comment>
<dbReference type="GO" id="GO:0030288">
    <property type="term" value="C:outer membrane-bounded periplasmic space"/>
    <property type="evidence" value="ECO:0007669"/>
    <property type="project" value="TreeGrafter"/>
</dbReference>
<dbReference type="PANTHER" id="PTHR30085:SF6">
    <property type="entry name" value="ABC TRANSPORTER GLUTAMINE-BINDING PROTEIN GLNH"/>
    <property type="match status" value="1"/>
</dbReference>
<organism evidence="6 7">
    <name type="scientific">Rhodococcus pyridinivorans KG-16</name>
    <dbReference type="NCBI Taxonomy" id="1441730"/>
    <lineage>
        <taxon>Bacteria</taxon>
        <taxon>Bacillati</taxon>
        <taxon>Actinomycetota</taxon>
        <taxon>Actinomycetes</taxon>
        <taxon>Mycobacteriales</taxon>
        <taxon>Nocardiaceae</taxon>
        <taxon>Rhodococcus</taxon>
    </lineage>
</organism>
<evidence type="ECO:0000259" key="5">
    <source>
        <dbReference type="SMART" id="SM00062"/>
    </source>
</evidence>
<accession>A0A0V9UR31</accession>
<dbReference type="GO" id="GO:0005576">
    <property type="term" value="C:extracellular region"/>
    <property type="evidence" value="ECO:0007669"/>
    <property type="project" value="TreeGrafter"/>
</dbReference>
<comment type="caution">
    <text evidence="6">The sequence shown here is derived from an EMBL/GenBank/DDBJ whole genome shotgun (WGS) entry which is preliminary data.</text>
</comment>
<evidence type="ECO:0000256" key="2">
    <source>
        <dbReference type="ARBA" id="ARBA00022448"/>
    </source>
</evidence>
<dbReference type="SUPFAM" id="SSF53850">
    <property type="entry name" value="Periplasmic binding protein-like II"/>
    <property type="match status" value="1"/>
</dbReference>
<dbReference type="Proteomes" id="UP000053060">
    <property type="component" value="Unassembled WGS sequence"/>
</dbReference>
<dbReference type="SMART" id="SM00062">
    <property type="entry name" value="PBPb"/>
    <property type="match status" value="1"/>
</dbReference>
<dbReference type="InterPro" id="IPR051455">
    <property type="entry name" value="Bact_solute-bind_prot3"/>
</dbReference>
<dbReference type="InterPro" id="IPR001638">
    <property type="entry name" value="Solute-binding_3/MltF_N"/>
</dbReference>
<dbReference type="PROSITE" id="PS51257">
    <property type="entry name" value="PROKAR_LIPOPROTEIN"/>
    <property type="match status" value="1"/>
</dbReference>
<reference evidence="7" key="1">
    <citation type="submission" date="2015-01" db="EMBL/GenBank/DDBJ databases">
        <title>Draft genome sequence of Rhodococcus pyridinivorans strain KG-16, a hydrocarbon-degrading bacterium.</title>
        <authorList>
            <person name="Aggarwal R.K."/>
            <person name="Dawar C."/>
        </authorList>
    </citation>
    <scope>NUCLEOTIDE SEQUENCE [LARGE SCALE GENOMIC DNA]</scope>
    <source>
        <strain evidence="7">KG-16</strain>
    </source>
</reference>
<proteinExistence type="inferred from homology"/>
<feature type="region of interest" description="Disordered" evidence="4">
    <location>
        <begin position="47"/>
        <end position="75"/>
    </location>
</feature>
<evidence type="ECO:0000313" key="6">
    <source>
        <dbReference type="EMBL" id="KSZ60455.1"/>
    </source>
</evidence>
<gene>
    <name evidence="6" type="ORF">Z045_03205</name>
</gene>
<evidence type="ECO:0000256" key="3">
    <source>
        <dbReference type="ARBA" id="ARBA00022729"/>
    </source>
</evidence>
<reference evidence="6 7" key="2">
    <citation type="journal article" date="2016" name="Genome Announc.">
        <title>Draft Genome Sequence of a Versatile Hydrocarbon-Degrading Bacterium, Rhodococcus pyridinivorans Strain KG-16, Collected from Oil Fields in India.</title>
        <authorList>
            <person name="Aggarwal R.K."/>
            <person name="Dawar C."/>
            <person name="Phanindranath R."/>
            <person name="Mutnuri L."/>
            <person name="Dayal A.M."/>
        </authorList>
    </citation>
    <scope>NUCLEOTIDE SEQUENCE [LARGE SCALE GENOMIC DNA]</scope>
    <source>
        <strain evidence="6 7">KG-16</strain>
    </source>
</reference>
<sequence>MRERVLVAGLCVVAALAGGCATDPPPRAPGLQGTTTSLPLPENARMLESSVATPPAPDCGDPTASLPPDPNATGPAIDRIRKRGRLIVGLDTGSNLMSYRDTATGRITGFDVDIAREIARDLLGDPALVDYRILSSAEREKALQDSTVDIVAKTMSITCARREKVDFSTEYFRAQQRVLVVRGSDIRSAADLAGRRVCIVEGTTSLLRMREVQPSASILTVPSWADCLVVLQQQQVDAVSTDDTILAGLASQDPYLELVGPSLGSEPYGIGIRLGSDELVRFVNATLERIRSDGTWTALYEKYLRVLGPTPSPPTPNYRE</sequence>
<dbReference type="AlphaFoldDB" id="A0A0V9UR31"/>
<evidence type="ECO:0000256" key="4">
    <source>
        <dbReference type="SAM" id="MobiDB-lite"/>
    </source>
</evidence>
<dbReference type="Gene3D" id="3.40.190.10">
    <property type="entry name" value="Periplasmic binding protein-like II"/>
    <property type="match status" value="2"/>
</dbReference>
<evidence type="ECO:0000256" key="1">
    <source>
        <dbReference type="ARBA" id="ARBA00010333"/>
    </source>
</evidence>
<name>A0A0V9UR31_9NOCA</name>